<dbReference type="EMBL" id="JBIMZQ010000040">
    <property type="protein sequence ID" value="KAL3660534.1"/>
    <property type="molecule type" value="Genomic_DNA"/>
</dbReference>
<proteinExistence type="predicted"/>
<evidence type="ECO:0000313" key="1">
    <source>
        <dbReference type="EMBL" id="KAL3660534.1"/>
    </source>
</evidence>
<reference evidence="1 2" key="1">
    <citation type="submission" date="2024-09" db="EMBL/GenBank/DDBJ databases">
        <title>Genome sequencing and assembly of Phytophthora oleae, isolate VK10A, causative agent of rot of olive drupes.</title>
        <authorList>
            <person name="Conti Taguali S."/>
            <person name="Riolo M."/>
            <person name="La Spada F."/>
            <person name="Cacciola S.O."/>
            <person name="Dionisio G."/>
        </authorList>
    </citation>
    <scope>NUCLEOTIDE SEQUENCE [LARGE SCALE GENOMIC DNA]</scope>
    <source>
        <strain evidence="1 2">VK10A</strain>
    </source>
</reference>
<protein>
    <submittedName>
        <fullName evidence="1">Uncharacterized protein</fullName>
    </submittedName>
</protein>
<dbReference type="Proteomes" id="UP001632037">
    <property type="component" value="Unassembled WGS sequence"/>
</dbReference>
<sequence>MELTNVEVLTVPPFVVVEAEMASVLVDTAMQCVTARARGTHDASSLVVSG</sequence>
<comment type="caution">
    <text evidence="1">The sequence shown here is derived from an EMBL/GenBank/DDBJ whole genome shotgun (WGS) entry which is preliminary data.</text>
</comment>
<organism evidence="1 2">
    <name type="scientific">Phytophthora oleae</name>
    <dbReference type="NCBI Taxonomy" id="2107226"/>
    <lineage>
        <taxon>Eukaryota</taxon>
        <taxon>Sar</taxon>
        <taxon>Stramenopiles</taxon>
        <taxon>Oomycota</taxon>
        <taxon>Peronosporomycetes</taxon>
        <taxon>Peronosporales</taxon>
        <taxon>Peronosporaceae</taxon>
        <taxon>Phytophthora</taxon>
    </lineage>
</organism>
<keyword evidence="2" id="KW-1185">Reference proteome</keyword>
<dbReference type="AlphaFoldDB" id="A0ABD3F4X1"/>
<name>A0ABD3F4X1_9STRA</name>
<gene>
    <name evidence="1" type="ORF">V7S43_014289</name>
</gene>
<accession>A0ABD3F4X1</accession>
<evidence type="ECO:0000313" key="2">
    <source>
        <dbReference type="Proteomes" id="UP001632037"/>
    </source>
</evidence>